<evidence type="ECO:0000313" key="3">
    <source>
        <dbReference type="Proteomes" id="UP000887116"/>
    </source>
</evidence>
<dbReference type="EMBL" id="BMAO01030907">
    <property type="protein sequence ID" value="GFQ71114.1"/>
    <property type="molecule type" value="Genomic_DNA"/>
</dbReference>
<feature type="region of interest" description="Disordered" evidence="1">
    <location>
        <begin position="16"/>
        <end position="45"/>
    </location>
</feature>
<reference evidence="2" key="1">
    <citation type="submission" date="2020-07" db="EMBL/GenBank/DDBJ databases">
        <title>Multicomponent nature underlies the extraordinary mechanical properties of spider dragline silk.</title>
        <authorList>
            <person name="Kono N."/>
            <person name="Nakamura H."/>
            <person name="Mori M."/>
            <person name="Yoshida Y."/>
            <person name="Ohtoshi R."/>
            <person name="Malay A.D."/>
            <person name="Moran D.A.P."/>
            <person name="Tomita M."/>
            <person name="Numata K."/>
            <person name="Arakawa K."/>
        </authorList>
    </citation>
    <scope>NUCLEOTIDE SEQUENCE</scope>
</reference>
<dbReference type="Proteomes" id="UP000887116">
    <property type="component" value="Unassembled WGS sequence"/>
</dbReference>
<comment type="caution">
    <text evidence="2">The sequence shown here is derived from an EMBL/GenBank/DDBJ whole genome shotgun (WGS) entry which is preliminary data.</text>
</comment>
<gene>
    <name evidence="2" type="ORF">TNCT_645051</name>
</gene>
<organism evidence="2 3">
    <name type="scientific">Trichonephila clavata</name>
    <name type="common">Joro spider</name>
    <name type="synonym">Nephila clavata</name>
    <dbReference type="NCBI Taxonomy" id="2740835"/>
    <lineage>
        <taxon>Eukaryota</taxon>
        <taxon>Metazoa</taxon>
        <taxon>Ecdysozoa</taxon>
        <taxon>Arthropoda</taxon>
        <taxon>Chelicerata</taxon>
        <taxon>Arachnida</taxon>
        <taxon>Araneae</taxon>
        <taxon>Araneomorphae</taxon>
        <taxon>Entelegynae</taxon>
        <taxon>Araneoidea</taxon>
        <taxon>Nephilidae</taxon>
        <taxon>Trichonephila</taxon>
    </lineage>
</organism>
<evidence type="ECO:0000313" key="2">
    <source>
        <dbReference type="EMBL" id="GFQ71114.1"/>
    </source>
</evidence>
<protein>
    <submittedName>
        <fullName evidence="2">Uncharacterized protein</fullName>
    </submittedName>
</protein>
<accession>A0A8X6F6U5</accession>
<evidence type="ECO:0000256" key="1">
    <source>
        <dbReference type="SAM" id="MobiDB-lite"/>
    </source>
</evidence>
<dbReference type="AlphaFoldDB" id="A0A8X6F6U5"/>
<name>A0A8X6F6U5_TRICU</name>
<keyword evidence="3" id="KW-1185">Reference proteome</keyword>
<sequence length="118" mass="13603">MEDLTQVLKLKQSKQHRNVWAGKSSDTAGVMHEPRKPPSLGFSPSKAKECDIREREKADLFHQCHWFQQGANKLLNIFPPFCMSYLTFCFCHFLKSVRLETTRENLSGVLASFVLRCV</sequence>
<proteinExistence type="predicted"/>